<dbReference type="Gene3D" id="3.20.20.30">
    <property type="entry name" value="Luciferase-like domain"/>
    <property type="match status" value="2"/>
</dbReference>
<dbReference type="PANTHER" id="PTHR30137">
    <property type="entry name" value="LUCIFERASE-LIKE MONOOXYGENASE"/>
    <property type="match status" value="1"/>
</dbReference>
<dbReference type="PANTHER" id="PTHR30137:SF18">
    <property type="entry name" value="CONSERVED PROTEIN"/>
    <property type="match status" value="1"/>
</dbReference>
<proteinExistence type="predicted"/>
<accession>A0ABS6BCF8</accession>
<dbReference type="InterPro" id="IPR050766">
    <property type="entry name" value="Bact_Lucif_Oxidored"/>
</dbReference>
<dbReference type="InterPro" id="IPR036661">
    <property type="entry name" value="Luciferase-like_sf"/>
</dbReference>
<organism evidence="2 3">
    <name type="scientific">Nocardia albiluteola</name>
    <dbReference type="NCBI Taxonomy" id="2842303"/>
    <lineage>
        <taxon>Bacteria</taxon>
        <taxon>Bacillati</taxon>
        <taxon>Actinomycetota</taxon>
        <taxon>Actinomycetes</taxon>
        <taxon>Mycobacteriales</taxon>
        <taxon>Nocardiaceae</taxon>
        <taxon>Nocardia</taxon>
    </lineage>
</organism>
<protein>
    <submittedName>
        <fullName evidence="2">LLM class F420-dependent oxidoreductase</fullName>
    </submittedName>
</protein>
<evidence type="ECO:0000259" key="1">
    <source>
        <dbReference type="Pfam" id="PF00296"/>
    </source>
</evidence>
<dbReference type="SUPFAM" id="SSF51679">
    <property type="entry name" value="Bacterial luciferase-like"/>
    <property type="match status" value="1"/>
</dbReference>
<gene>
    <name evidence="2" type="ORF">KO481_41455</name>
</gene>
<dbReference type="Pfam" id="PF00296">
    <property type="entry name" value="Bac_luciferase"/>
    <property type="match status" value="1"/>
</dbReference>
<evidence type="ECO:0000313" key="3">
    <source>
        <dbReference type="Proteomes" id="UP000733379"/>
    </source>
</evidence>
<dbReference type="NCBIfam" id="TIGR03620">
    <property type="entry name" value="F420_MSMEG_4141"/>
    <property type="match status" value="1"/>
</dbReference>
<name>A0ABS6BCF8_9NOCA</name>
<keyword evidence="3" id="KW-1185">Reference proteome</keyword>
<dbReference type="InterPro" id="IPR019922">
    <property type="entry name" value="Lucif-like_OxRdatse_MSMEG_4141"/>
</dbReference>
<comment type="caution">
    <text evidence="2">The sequence shown here is derived from an EMBL/GenBank/DDBJ whole genome shotgun (WGS) entry which is preliminary data.</text>
</comment>
<dbReference type="Proteomes" id="UP000733379">
    <property type="component" value="Unassembled WGS sequence"/>
</dbReference>
<evidence type="ECO:0000313" key="2">
    <source>
        <dbReference type="EMBL" id="MBU3067968.1"/>
    </source>
</evidence>
<dbReference type="EMBL" id="JAHKNI010000028">
    <property type="protein sequence ID" value="MBU3067968.1"/>
    <property type="molecule type" value="Genomic_DNA"/>
</dbReference>
<sequence>MTNRGLGRLGVWRHFSGVTPEEAAVVEGLGFGTVWLGGSPGADLPVAESLLEATENLVVGTSIVNVWASPAKDAAESFHRIDARFPGRFILGIGAGHPEHTDVYRKPYDVLVEYLDVLDEAGVPQDRRALAALGPRVLRLARDRTAGALPYLTTPDHTREARATLGADALLVAEQKVVLDADPATARETGRQTVNFYLDLQNYTSNLRRLGYTDEDLTKPGSDRLVDALALHGTAADIAAGITAHLDAGADQVAIQSLDADYIATLRALASALAARE</sequence>
<dbReference type="InterPro" id="IPR011251">
    <property type="entry name" value="Luciferase-like_dom"/>
</dbReference>
<feature type="domain" description="Luciferase-like" evidence="1">
    <location>
        <begin position="21"/>
        <end position="120"/>
    </location>
</feature>
<dbReference type="RefSeq" id="WP_215924049.1">
    <property type="nucleotide sequence ID" value="NZ_JAHKNI010000028.1"/>
</dbReference>
<reference evidence="2 3" key="1">
    <citation type="submission" date="2021-06" db="EMBL/GenBank/DDBJ databases">
        <title>Actinomycetes sequencing.</title>
        <authorList>
            <person name="Shan Q."/>
        </authorList>
    </citation>
    <scope>NUCLEOTIDE SEQUENCE [LARGE SCALE GENOMIC DNA]</scope>
    <source>
        <strain evidence="2 3">NEAU-G5</strain>
    </source>
</reference>